<reference evidence="2" key="1">
    <citation type="submission" date="2023-04" db="EMBL/GenBank/DDBJ databases">
        <authorList>
            <consortium name="ELIXIR-Norway"/>
        </authorList>
    </citation>
    <scope>NUCLEOTIDE SEQUENCE [LARGE SCALE GENOMIC DNA]</scope>
</reference>
<accession>A0ABN8ZF99</accession>
<protein>
    <submittedName>
        <fullName evidence="2">Uncharacterized protein</fullName>
    </submittedName>
</protein>
<keyword evidence="3" id="KW-1185">Reference proteome</keyword>
<evidence type="ECO:0000313" key="3">
    <source>
        <dbReference type="Proteomes" id="UP001176941"/>
    </source>
</evidence>
<feature type="region of interest" description="Disordered" evidence="1">
    <location>
        <begin position="29"/>
        <end position="118"/>
    </location>
</feature>
<name>A0ABN8ZF99_RANTA</name>
<organism evidence="2 3">
    <name type="scientific">Rangifer tarandus platyrhynchus</name>
    <name type="common">Svalbard reindeer</name>
    <dbReference type="NCBI Taxonomy" id="3082113"/>
    <lineage>
        <taxon>Eukaryota</taxon>
        <taxon>Metazoa</taxon>
        <taxon>Chordata</taxon>
        <taxon>Craniata</taxon>
        <taxon>Vertebrata</taxon>
        <taxon>Euteleostomi</taxon>
        <taxon>Mammalia</taxon>
        <taxon>Eutheria</taxon>
        <taxon>Laurasiatheria</taxon>
        <taxon>Artiodactyla</taxon>
        <taxon>Ruminantia</taxon>
        <taxon>Pecora</taxon>
        <taxon>Cervidae</taxon>
        <taxon>Odocoileinae</taxon>
        <taxon>Rangifer</taxon>
    </lineage>
</organism>
<evidence type="ECO:0000313" key="2">
    <source>
        <dbReference type="EMBL" id="CAI9172598.1"/>
    </source>
</evidence>
<gene>
    <name evidence="2" type="ORF">MRATA1EN1_LOCUS21560</name>
</gene>
<feature type="compositionally biased region" description="Polar residues" evidence="1">
    <location>
        <begin position="73"/>
        <end position="82"/>
    </location>
</feature>
<dbReference type="EMBL" id="OX459969">
    <property type="protein sequence ID" value="CAI9172598.1"/>
    <property type="molecule type" value="Genomic_DNA"/>
</dbReference>
<feature type="region of interest" description="Disordered" evidence="1">
    <location>
        <begin position="1"/>
        <end position="20"/>
    </location>
</feature>
<proteinExistence type="predicted"/>
<feature type="compositionally biased region" description="Low complexity" evidence="1">
    <location>
        <begin position="44"/>
        <end position="56"/>
    </location>
</feature>
<evidence type="ECO:0000256" key="1">
    <source>
        <dbReference type="SAM" id="MobiDB-lite"/>
    </source>
</evidence>
<sequence>MHGPETTPLQQGSLPRRASHCLRVGRVAGFLPPAAPPGLRRRASPASSGPAAAAAGTKAHRPQLREANGCSGLPTQAGQQGSEDPGRSGRSPLLTCSRSALPRSAGPAVTYFPLRSKT</sequence>
<dbReference type="Proteomes" id="UP001176941">
    <property type="component" value="Chromosome 33"/>
</dbReference>